<protein>
    <submittedName>
        <fullName evidence="2">Uncharacterized protein</fullName>
    </submittedName>
</protein>
<dbReference type="OrthoDB" id="7779177at2"/>
<dbReference type="EMBL" id="APVH01000027">
    <property type="protein sequence ID" value="EPX81990.1"/>
    <property type="molecule type" value="Genomic_DNA"/>
</dbReference>
<dbReference type="AlphaFoldDB" id="S9RVF5"/>
<feature type="transmembrane region" description="Helical" evidence="1">
    <location>
        <begin position="20"/>
        <end position="39"/>
    </location>
</feature>
<keyword evidence="1" id="KW-0472">Membrane</keyword>
<evidence type="ECO:0000313" key="2">
    <source>
        <dbReference type="EMBL" id="EPX81990.1"/>
    </source>
</evidence>
<dbReference type="Proteomes" id="UP000015347">
    <property type="component" value="Unassembled WGS sequence"/>
</dbReference>
<gene>
    <name evidence="2" type="ORF">Salmuc_02354</name>
</gene>
<keyword evidence="1" id="KW-1133">Transmembrane helix</keyword>
<dbReference type="HOGENOM" id="CLU_2847325_0_0_5"/>
<sequence>MSAPDTNVRNQERAHRPSLWGIWGALIVVALLFVGWLAFYSLNPAEDGATVETPAATGSEAAATE</sequence>
<evidence type="ECO:0000256" key="1">
    <source>
        <dbReference type="SAM" id="Phobius"/>
    </source>
</evidence>
<accession>S9RVF5</accession>
<evidence type="ECO:0000313" key="3">
    <source>
        <dbReference type="Proteomes" id="UP000015347"/>
    </source>
</evidence>
<dbReference type="STRING" id="1123237.Salmuc_02354"/>
<proteinExistence type="predicted"/>
<keyword evidence="1" id="KW-0812">Transmembrane</keyword>
<reference evidence="3" key="1">
    <citation type="journal article" date="2014" name="Stand. Genomic Sci.">
        <title>Genome sequence of the exopolysaccharide-producing Salipiger mucosus type strain (DSM 16094(T)), a moderately halophilic member of the Roseobacter clade.</title>
        <authorList>
            <person name="Riedel T."/>
            <person name="Spring S."/>
            <person name="Fiebig A."/>
            <person name="Petersen J."/>
            <person name="Kyrpides N.C."/>
            <person name="Goker M."/>
            <person name="Klenk H.P."/>
        </authorList>
    </citation>
    <scope>NUCLEOTIDE SEQUENCE [LARGE SCALE GENOMIC DNA]</scope>
    <source>
        <strain evidence="3">DSM 16094</strain>
    </source>
</reference>
<name>S9RVF5_9RHOB</name>
<keyword evidence="3" id="KW-1185">Reference proteome</keyword>
<comment type="caution">
    <text evidence="2">The sequence shown here is derived from an EMBL/GenBank/DDBJ whole genome shotgun (WGS) entry which is preliminary data.</text>
</comment>
<dbReference type="RefSeq" id="WP_020039780.1">
    <property type="nucleotide sequence ID" value="NZ_KE557276.1"/>
</dbReference>
<organism evidence="2 3">
    <name type="scientific">Salipiger mucosus DSM 16094</name>
    <dbReference type="NCBI Taxonomy" id="1123237"/>
    <lineage>
        <taxon>Bacteria</taxon>
        <taxon>Pseudomonadati</taxon>
        <taxon>Pseudomonadota</taxon>
        <taxon>Alphaproteobacteria</taxon>
        <taxon>Rhodobacterales</taxon>
        <taxon>Roseobacteraceae</taxon>
        <taxon>Salipiger</taxon>
    </lineage>
</organism>